<keyword evidence="2" id="KW-1185">Reference proteome</keyword>
<dbReference type="PANTHER" id="PTHR33202:SF8">
    <property type="entry name" value="PEROXIDE-RESPONSIVE REPRESSOR PERR"/>
    <property type="match status" value="1"/>
</dbReference>
<reference evidence="1 2" key="1">
    <citation type="submission" date="2021-07" db="EMBL/GenBank/DDBJ databases">
        <title>Paenibacillus radiodurans sp. nov., isolated from the southeastern edge of Tengger Desert.</title>
        <authorList>
            <person name="Zhang G."/>
        </authorList>
    </citation>
    <scope>NUCLEOTIDE SEQUENCE [LARGE SCALE GENOMIC DNA]</scope>
    <source>
        <strain evidence="1 2">CCM 7311</strain>
    </source>
</reference>
<sequence>MTNNKLNSALKKLEQQNIHLSPQRLAVLEYLYSAEDYPGVEDISRSLAGKYRNLNASTVYNHLRVFNRLGLVKEVTMGDSSRRYSTAS</sequence>
<dbReference type="Proteomes" id="UP001519887">
    <property type="component" value="Unassembled WGS sequence"/>
</dbReference>
<dbReference type="RefSeq" id="WP_210044996.1">
    <property type="nucleotide sequence ID" value="NZ_JBHLVU010000019.1"/>
</dbReference>
<gene>
    <name evidence="1" type="ORF">K0U00_33255</name>
</gene>
<protein>
    <submittedName>
        <fullName evidence="1">Transcriptional repressor</fullName>
    </submittedName>
</protein>
<proteinExistence type="predicted"/>
<dbReference type="InterPro" id="IPR036390">
    <property type="entry name" value="WH_DNA-bd_sf"/>
</dbReference>
<dbReference type="SUPFAM" id="SSF46785">
    <property type="entry name" value="Winged helix' DNA-binding domain"/>
    <property type="match status" value="1"/>
</dbReference>
<dbReference type="Pfam" id="PF01475">
    <property type="entry name" value="FUR"/>
    <property type="match status" value="1"/>
</dbReference>
<dbReference type="PANTHER" id="PTHR33202">
    <property type="entry name" value="ZINC UPTAKE REGULATION PROTEIN"/>
    <property type="match status" value="1"/>
</dbReference>
<organism evidence="1 2">
    <name type="scientific">Paenibacillus sepulcri</name>
    <dbReference type="NCBI Taxonomy" id="359917"/>
    <lineage>
        <taxon>Bacteria</taxon>
        <taxon>Bacillati</taxon>
        <taxon>Bacillota</taxon>
        <taxon>Bacilli</taxon>
        <taxon>Bacillales</taxon>
        <taxon>Paenibacillaceae</taxon>
        <taxon>Paenibacillus</taxon>
    </lineage>
</organism>
<dbReference type="InterPro" id="IPR002481">
    <property type="entry name" value="FUR"/>
</dbReference>
<evidence type="ECO:0000313" key="2">
    <source>
        <dbReference type="Proteomes" id="UP001519887"/>
    </source>
</evidence>
<evidence type="ECO:0000313" key="1">
    <source>
        <dbReference type="EMBL" id="MBW7458927.1"/>
    </source>
</evidence>
<dbReference type="EMBL" id="JAHZIK010001406">
    <property type="protein sequence ID" value="MBW7458927.1"/>
    <property type="molecule type" value="Genomic_DNA"/>
</dbReference>
<name>A0ABS7CDE2_9BACL</name>
<accession>A0ABS7CDE2</accession>
<comment type="caution">
    <text evidence="1">The sequence shown here is derived from an EMBL/GenBank/DDBJ whole genome shotgun (WGS) entry which is preliminary data.</text>
</comment>
<dbReference type="InterPro" id="IPR036388">
    <property type="entry name" value="WH-like_DNA-bd_sf"/>
</dbReference>
<dbReference type="Gene3D" id="1.10.10.10">
    <property type="entry name" value="Winged helix-like DNA-binding domain superfamily/Winged helix DNA-binding domain"/>
    <property type="match status" value="1"/>
</dbReference>